<organism evidence="2 3">
    <name type="scientific">Eumeta variegata</name>
    <name type="common">Bagworm moth</name>
    <name type="synonym">Eumeta japonica</name>
    <dbReference type="NCBI Taxonomy" id="151549"/>
    <lineage>
        <taxon>Eukaryota</taxon>
        <taxon>Metazoa</taxon>
        <taxon>Ecdysozoa</taxon>
        <taxon>Arthropoda</taxon>
        <taxon>Hexapoda</taxon>
        <taxon>Insecta</taxon>
        <taxon>Pterygota</taxon>
        <taxon>Neoptera</taxon>
        <taxon>Endopterygota</taxon>
        <taxon>Lepidoptera</taxon>
        <taxon>Glossata</taxon>
        <taxon>Ditrysia</taxon>
        <taxon>Tineoidea</taxon>
        <taxon>Psychidae</taxon>
        <taxon>Oiketicinae</taxon>
        <taxon>Eumeta</taxon>
    </lineage>
</organism>
<keyword evidence="3" id="KW-1185">Reference proteome</keyword>
<reference evidence="2 3" key="1">
    <citation type="journal article" date="2019" name="Commun. Biol.">
        <title>The bagworm genome reveals a unique fibroin gene that provides high tensile strength.</title>
        <authorList>
            <person name="Kono N."/>
            <person name="Nakamura H."/>
            <person name="Ohtoshi R."/>
            <person name="Tomita M."/>
            <person name="Numata K."/>
            <person name="Arakawa K."/>
        </authorList>
    </citation>
    <scope>NUCLEOTIDE SEQUENCE [LARGE SCALE GENOMIC DNA]</scope>
</reference>
<sequence>MGDKKKKVENSAVCPFGSPIGKPLLDISLVTTYPRRMILMHSTKSGSRHIYQAVSRLLGDRLALRRPVRGRHSTTFHSSDHGYDLTLSLGSYQPAVPKSVFKGRSAAHNDPRAAAAPRILTRTLGRSAAAASCPLPDSPLTTLKKEVEKKRLELINSNISNFASVKMRPDSSEVLTTHDFSYNRFEKQKSMRAIKNKWSPQQHEHTQPQRRHQFVTGLLDRNRISDGGKRG</sequence>
<feature type="compositionally biased region" description="Basic and acidic residues" evidence="1">
    <location>
        <begin position="220"/>
        <end position="231"/>
    </location>
</feature>
<dbReference type="Proteomes" id="UP000299102">
    <property type="component" value="Unassembled WGS sequence"/>
</dbReference>
<dbReference type="EMBL" id="BGZK01000348">
    <property type="protein sequence ID" value="GBP38390.1"/>
    <property type="molecule type" value="Genomic_DNA"/>
</dbReference>
<feature type="region of interest" description="Disordered" evidence="1">
    <location>
        <begin position="196"/>
        <end position="231"/>
    </location>
</feature>
<gene>
    <name evidence="2" type="ORF">EVAR_28185_1</name>
</gene>
<evidence type="ECO:0000313" key="2">
    <source>
        <dbReference type="EMBL" id="GBP38390.1"/>
    </source>
</evidence>
<protein>
    <submittedName>
        <fullName evidence="2">Uncharacterized protein</fullName>
    </submittedName>
</protein>
<accession>A0A4C1VII0</accession>
<proteinExistence type="predicted"/>
<dbReference type="AlphaFoldDB" id="A0A4C1VII0"/>
<name>A0A4C1VII0_EUMVA</name>
<evidence type="ECO:0000313" key="3">
    <source>
        <dbReference type="Proteomes" id="UP000299102"/>
    </source>
</evidence>
<comment type="caution">
    <text evidence="2">The sequence shown here is derived from an EMBL/GenBank/DDBJ whole genome shotgun (WGS) entry which is preliminary data.</text>
</comment>
<evidence type="ECO:0000256" key="1">
    <source>
        <dbReference type="SAM" id="MobiDB-lite"/>
    </source>
</evidence>